<protein>
    <recommendedName>
        <fullName evidence="1">OTU domain-containing protein</fullName>
    </recommendedName>
</protein>
<name>A0A9I9E6G1_CUCME</name>
<dbReference type="Gramene" id="MELO3C029435.2.1">
    <property type="protein sequence ID" value="MELO3C029435.2.1"/>
    <property type="gene ID" value="MELO3C029435.2"/>
</dbReference>
<dbReference type="Pfam" id="PF02338">
    <property type="entry name" value="OTU"/>
    <property type="match status" value="1"/>
</dbReference>
<evidence type="ECO:0000259" key="1">
    <source>
        <dbReference type="Pfam" id="PF02338"/>
    </source>
</evidence>
<organism evidence="2">
    <name type="scientific">Cucumis melo</name>
    <name type="common">Muskmelon</name>
    <dbReference type="NCBI Taxonomy" id="3656"/>
    <lineage>
        <taxon>Eukaryota</taxon>
        <taxon>Viridiplantae</taxon>
        <taxon>Streptophyta</taxon>
        <taxon>Embryophyta</taxon>
        <taxon>Tracheophyta</taxon>
        <taxon>Spermatophyta</taxon>
        <taxon>Magnoliopsida</taxon>
        <taxon>eudicotyledons</taxon>
        <taxon>Gunneridae</taxon>
        <taxon>Pentapetalae</taxon>
        <taxon>rosids</taxon>
        <taxon>fabids</taxon>
        <taxon>Cucurbitales</taxon>
        <taxon>Cucurbitaceae</taxon>
        <taxon>Benincaseae</taxon>
        <taxon>Cucumis</taxon>
    </lineage>
</organism>
<dbReference type="Gene3D" id="3.90.70.80">
    <property type="match status" value="1"/>
</dbReference>
<dbReference type="EnsemblPlants" id="MELO3C029435.2.1">
    <property type="protein sequence ID" value="MELO3C029435.2.1"/>
    <property type="gene ID" value="MELO3C029435.2"/>
</dbReference>
<dbReference type="InterPro" id="IPR003323">
    <property type="entry name" value="OTU_dom"/>
</dbReference>
<evidence type="ECO:0000313" key="2">
    <source>
        <dbReference type="EnsemblPlants" id="MELO3C029435.2.1"/>
    </source>
</evidence>
<proteinExistence type="predicted"/>
<sequence>RYIEGDFDAYVKQIQQPFVWGGEPELLMASHILK</sequence>
<reference evidence="2" key="1">
    <citation type="submission" date="2023-03" db="UniProtKB">
        <authorList>
            <consortium name="EnsemblPlants"/>
        </authorList>
    </citation>
    <scope>IDENTIFICATION</scope>
</reference>
<feature type="domain" description="OTU" evidence="1">
    <location>
        <begin position="2"/>
        <end position="34"/>
    </location>
</feature>
<dbReference type="AlphaFoldDB" id="A0A9I9E6G1"/>
<accession>A0A9I9E6G1</accession>